<organism evidence="1 2">
    <name type="scientific">Actinoallomurus iriomotensis</name>
    <dbReference type="NCBI Taxonomy" id="478107"/>
    <lineage>
        <taxon>Bacteria</taxon>
        <taxon>Bacillati</taxon>
        <taxon>Actinomycetota</taxon>
        <taxon>Actinomycetes</taxon>
        <taxon>Streptosporangiales</taxon>
        <taxon>Thermomonosporaceae</taxon>
        <taxon>Actinoallomurus</taxon>
    </lineage>
</organism>
<dbReference type="EMBL" id="BSTJ01000009">
    <property type="protein sequence ID" value="GLY78445.1"/>
    <property type="molecule type" value="Genomic_DNA"/>
</dbReference>
<sequence length="259" mass="28922">MTSYSNGFGDVRLMYRLVLAVDVEKYTAKPSREQLRVQMALRAILHEAAQDVGLDQRDWYEQVSGDGELIVLPEDVDVSVVVGDFTRRIEVALGEFNRYRDGNARLRLRMAMHHGTLTPGPFGPAGDAPICVSRLLGATPLRRLLTEQQDRDLALIVSQSLYQDVIRTGFCSLDPVDFRPVRVNVKGVQYYGFVQTRDIWESSSLGATAVLRIRSMADSASVAAAMKRAKVNDADNEQDRDLKGTVDDGRRFNNWVVSA</sequence>
<dbReference type="Proteomes" id="UP001165135">
    <property type="component" value="Unassembled WGS sequence"/>
</dbReference>
<evidence type="ECO:0000313" key="1">
    <source>
        <dbReference type="EMBL" id="GLY78445.1"/>
    </source>
</evidence>
<dbReference type="InterPro" id="IPR029787">
    <property type="entry name" value="Nucleotide_cyclase"/>
</dbReference>
<gene>
    <name evidence="1" type="ORF">Airi01_067120</name>
</gene>
<proteinExistence type="predicted"/>
<reference evidence="1" key="1">
    <citation type="submission" date="2023-03" db="EMBL/GenBank/DDBJ databases">
        <title>Actinoallomurus iriomotensis NBRC 103681.</title>
        <authorList>
            <person name="Ichikawa N."/>
            <person name="Sato H."/>
            <person name="Tonouchi N."/>
        </authorList>
    </citation>
    <scope>NUCLEOTIDE SEQUENCE</scope>
    <source>
        <strain evidence="1">NBRC 103681</strain>
    </source>
</reference>
<evidence type="ECO:0000313" key="2">
    <source>
        <dbReference type="Proteomes" id="UP001165135"/>
    </source>
</evidence>
<dbReference type="AlphaFoldDB" id="A0A9W6RR57"/>
<accession>A0A9W6RR57</accession>
<dbReference type="Gene3D" id="3.30.70.1230">
    <property type="entry name" value="Nucleotide cyclase"/>
    <property type="match status" value="1"/>
</dbReference>
<dbReference type="RefSeq" id="WP_285629276.1">
    <property type="nucleotide sequence ID" value="NZ_BSTJ01000009.1"/>
</dbReference>
<dbReference type="SUPFAM" id="SSF55073">
    <property type="entry name" value="Nucleotide cyclase"/>
    <property type="match status" value="1"/>
</dbReference>
<protein>
    <submittedName>
        <fullName evidence="1">Uncharacterized protein</fullName>
    </submittedName>
</protein>
<comment type="caution">
    <text evidence="1">The sequence shown here is derived from an EMBL/GenBank/DDBJ whole genome shotgun (WGS) entry which is preliminary data.</text>
</comment>
<name>A0A9W6RR57_9ACTN</name>